<keyword evidence="4" id="KW-0067">ATP-binding</keyword>
<dbReference type="GO" id="GO:0006633">
    <property type="term" value="P:fatty acid biosynthetic process"/>
    <property type="evidence" value="ECO:0007669"/>
    <property type="project" value="TreeGrafter"/>
</dbReference>
<evidence type="ECO:0000256" key="2">
    <source>
        <dbReference type="ARBA" id="ARBA00022598"/>
    </source>
</evidence>
<dbReference type="GO" id="GO:0016405">
    <property type="term" value="F:CoA-ligase activity"/>
    <property type="evidence" value="ECO:0007669"/>
    <property type="project" value="UniProtKB-ARBA"/>
</dbReference>
<dbReference type="Pfam" id="PF13193">
    <property type="entry name" value="AMP-binding_C"/>
    <property type="match status" value="1"/>
</dbReference>
<feature type="domain" description="AMP-binding enzyme C-terminal" evidence="6">
    <location>
        <begin position="450"/>
        <end position="528"/>
    </location>
</feature>
<evidence type="ECO:0000256" key="3">
    <source>
        <dbReference type="ARBA" id="ARBA00022741"/>
    </source>
</evidence>
<dbReference type="GO" id="GO:0005524">
    <property type="term" value="F:ATP binding"/>
    <property type="evidence" value="ECO:0007669"/>
    <property type="project" value="UniProtKB-KW"/>
</dbReference>
<dbReference type="GO" id="GO:0006637">
    <property type="term" value="P:acyl-CoA metabolic process"/>
    <property type="evidence" value="ECO:0007669"/>
    <property type="project" value="TreeGrafter"/>
</dbReference>
<organism evidence="7 8">
    <name type="scientific">Stappia albiluteola</name>
    <dbReference type="NCBI Taxonomy" id="2758565"/>
    <lineage>
        <taxon>Bacteria</taxon>
        <taxon>Pseudomonadati</taxon>
        <taxon>Pseudomonadota</taxon>
        <taxon>Alphaproteobacteria</taxon>
        <taxon>Hyphomicrobiales</taxon>
        <taxon>Stappiaceae</taxon>
        <taxon>Stappia</taxon>
    </lineage>
</organism>
<dbReference type="Pfam" id="PF00501">
    <property type="entry name" value="AMP-binding"/>
    <property type="match status" value="1"/>
</dbReference>
<feature type="domain" description="AMP-dependent synthetase/ligase" evidence="5">
    <location>
        <begin position="31"/>
        <end position="400"/>
    </location>
</feature>
<dbReference type="GO" id="GO:0015645">
    <property type="term" value="F:fatty acid ligase activity"/>
    <property type="evidence" value="ECO:0007669"/>
    <property type="project" value="TreeGrafter"/>
</dbReference>
<dbReference type="InterPro" id="IPR025110">
    <property type="entry name" value="AMP-bd_C"/>
</dbReference>
<dbReference type="PROSITE" id="PS00455">
    <property type="entry name" value="AMP_BINDING"/>
    <property type="match status" value="1"/>
</dbReference>
<evidence type="ECO:0000313" key="8">
    <source>
        <dbReference type="Proteomes" id="UP000541109"/>
    </source>
</evidence>
<evidence type="ECO:0000256" key="1">
    <source>
        <dbReference type="ARBA" id="ARBA00006432"/>
    </source>
</evidence>
<dbReference type="InterPro" id="IPR051087">
    <property type="entry name" value="Mitochondrial_ACSM"/>
</dbReference>
<dbReference type="InterPro" id="IPR020845">
    <property type="entry name" value="AMP-binding_CS"/>
</dbReference>
<comment type="caution">
    <text evidence="7">The sequence shown here is derived from an EMBL/GenBank/DDBJ whole genome shotgun (WGS) entry which is preliminary data.</text>
</comment>
<dbReference type="Gene3D" id="3.40.50.12780">
    <property type="entry name" value="N-terminal domain of ligase-like"/>
    <property type="match status" value="1"/>
</dbReference>
<evidence type="ECO:0000259" key="6">
    <source>
        <dbReference type="Pfam" id="PF13193"/>
    </source>
</evidence>
<dbReference type="EMBL" id="JACFXV010000063">
    <property type="protein sequence ID" value="MBA5778555.1"/>
    <property type="molecule type" value="Genomic_DNA"/>
</dbReference>
<keyword evidence="2" id="KW-0436">Ligase</keyword>
<sequence>MLIKSTSYEDLTARFRWDLPERYNIACAVCDRWAEREPDRLAILHRHEDGRLDRISYSHLMRCSNRLANALKAHGIGRGDRVALLMPQAPETAIAHLAIYKMAAVAVPLAALFGVEALRYRLANSGAKAILTNHAGLAKLEEIRDDLPDLRLVISIDGAEGQAHGFAALLEDGSDRFEIEDTTPHDPALMIYTSGTTGPPKGALHGHRVLPGHLPGIQMAHEFMPKQGDLFWTPADWAWAGGLLNALLPALHFGVPIVSCRFEKFDPERAFALMADLEVRNAFIPPTALKIMRTVERPRDSYDLKLRTIGSAGEALGRETYDWTKATLGLTVNEFYGQTECNAVIASCGEIGVSRAGAIGKPVPGHDVAVIDCDGRKLPAGELGQIAVRAPDPVMFLEYWGRPAATREKFVGDWMMTGDQGVADEDGYIHFVGRDDDVITSAGYRIGPGEIEDCLLAHPAVALAAAIGKPDPIRTEIVKAYIVTKAGIMPSPDLEADIRLWVRNRLSAHEYPREIAFVDTMPMTTTGKVIRRVLRDRARLEAGIAEE</sequence>
<dbReference type="InterPro" id="IPR042099">
    <property type="entry name" value="ANL_N_sf"/>
</dbReference>
<evidence type="ECO:0000313" key="7">
    <source>
        <dbReference type="EMBL" id="MBA5778555.1"/>
    </source>
</evidence>
<proteinExistence type="inferred from homology"/>
<evidence type="ECO:0000259" key="5">
    <source>
        <dbReference type="Pfam" id="PF00501"/>
    </source>
</evidence>
<dbReference type="PANTHER" id="PTHR43605:SF10">
    <property type="entry name" value="ACYL-COA SYNTHETASE MEDIUM CHAIN FAMILY MEMBER 3"/>
    <property type="match status" value="1"/>
</dbReference>
<dbReference type="GO" id="GO:0004321">
    <property type="term" value="F:fatty-acyl-CoA synthase activity"/>
    <property type="evidence" value="ECO:0007669"/>
    <property type="project" value="TreeGrafter"/>
</dbReference>
<dbReference type="InterPro" id="IPR000873">
    <property type="entry name" value="AMP-dep_synth/lig_dom"/>
</dbReference>
<protein>
    <submittedName>
        <fullName evidence="7">AMP-binding protein</fullName>
    </submittedName>
</protein>
<keyword evidence="8" id="KW-1185">Reference proteome</keyword>
<dbReference type="Gene3D" id="3.30.300.30">
    <property type="match status" value="1"/>
</dbReference>
<dbReference type="AlphaFoldDB" id="A0A839AHE3"/>
<keyword evidence="3" id="KW-0547">Nucleotide-binding</keyword>
<dbReference type="Proteomes" id="UP000541109">
    <property type="component" value="Unassembled WGS sequence"/>
</dbReference>
<dbReference type="RefSeq" id="WP_182166950.1">
    <property type="nucleotide sequence ID" value="NZ_JACFXV010000063.1"/>
</dbReference>
<gene>
    <name evidence="7" type="ORF">H2509_15610</name>
</gene>
<dbReference type="SUPFAM" id="SSF56801">
    <property type="entry name" value="Acetyl-CoA synthetase-like"/>
    <property type="match status" value="1"/>
</dbReference>
<name>A0A839AHE3_9HYPH</name>
<reference evidence="7 8" key="1">
    <citation type="submission" date="2020-07" db="EMBL/GenBank/DDBJ databases">
        <title>Stappia sp., F7233, whole genome shotgun sequencing project.</title>
        <authorList>
            <person name="Jiang S."/>
            <person name="Liu Z.W."/>
            <person name="Du Z.J."/>
        </authorList>
    </citation>
    <scope>NUCLEOTIDE SEQUENCE [LARGE SCALE GENOMIC DNA]</scope>
    <source>
        <strain evidence="7 8">F7233</strain>
    </source>
</reference>
<evidence type="ECO:0000256" key="4">
    <source>
        <dbReference type="ARBA" id="ARBA00022840"/>
    </source>
</evidence>
<dbReference type="PANTHER" id="PTHR43605">
    <property type="entry name" value="ACYL-COENZYME A SYNTHETASE"/>
    <property type="match status" value="1"/>
</dbReference>
<comment type="similarity">
    <text evidence="1">Belongs to the ATP-dependent AMP-binding enzyme family.</text>
</comment>
<dbReference type="InterPro" id="IPR045851">
    <property type="entry name" value="AMP-bd_C_sf"/>
</dbReference>
<accession>A0A839AHE3</accession>